<reference evidence="2 3" key="1">
    <citation type="submission" date="2020-07" db="EMBL/GenBank/DDBJ databases">
        <title>Comparative genomics of pyrophilous fungi reveals a link between fire events and developmental genes.</title>
        <authorList>
            <consortium name="DOE Joint Genome Institute"/>
            <person name="Steindorff A.S."/>
            <person name="Carver A."/>
            <person name="Calhoun S."/>
            <person name="Stillman K."/>
            <person name="Liu H."/>
            <person name="Lipzen A."/>
            <person name="Pangilinan J."/>
            <person name="Labutti K."/>
            <person name="Bruns T.D."/>
            <person name="Grigoriev I.V."/>
        </authorList>
    </citation>
    <scope>NUCLEOTIDE SEQUENCE [LARGE SCALE GENOMIC DNA]</scope>
    <source>
        <strain evidence="2 3">CBS 144469</strain>
    </source>
</reference>
<organism evidence="2 3">
    <name type="scientific">Ephemerocybe angulata</name>
    <dbReference type="NCBI Taxonomy" id="980116"/>
    <lineage>
        <taxon>Eukaryota</taxon>
        <taxon>Fungi</taxon>
        <taxon>Dikarya</taxon>
        <taxon>Basidiomycota</taxon>
        <taxon>Agaricomycotina</taxon>
        <taxon>Agaricomycetes</taxon>
        <taxon>Agaricomycetidae</taxon>
        <taxon>Agaricales</taxon>
        <taxon>Agaricineae</taxon>
        <taxon>Psathyrellaceae</taxon>
        <taxon>Ephemerocybe</taxon>
    </lineage>
</organism>
<evidence type="ECO:0000256" key="1">
    <source>
        <dbReference type="SAM" id="MobiDB-lite"/>
    </source>
</evidence>
<gene>
    <name evidence="2" type="ORF">DFP72DRAFT_1082802</name>
</gene>
<name>A0A8H6LSE3_9AGAR</name>
<protein>
    <submittedName>
        <fullName evidence="2">Uncharacterized protein</fullName>
    </submittedName>
</protein>
<accession>A0A8H6LSE3</accession>
<evidence type="ECO:0000313" key="3">
    <source>
        <dbReference type="Proteomes" id="UP000521943"/>
    </source>
</evidence>
<evidence type="ECO:0000313" key="2">
    <source>
        <dbReference type="EMBL" id="KAF6742008.1"/>
    </source>
</evidence>
<sequence>MGNLKGEDARVNVKSFSTRQRLPSSLDLPTVPTLDEVFVLPTRTDMQHLVQHCQEQAKRFHDPKLKLANGEWNWDEILKEWELSDDDDETSLEFQEMLKRRPPPPPRKPPMPYVEIDDLPAPRPKRSATQRVCVRRHRAARTAANGNTSGSPKSKSPGSRLPTSGHNVGTPMSRLFRYPTPPNVRK</sequence>
<feature type="compositionally biased region" description="Basic residues" evidence="1">
    <location>
        <begin position="123"/>
        <end position="140"/>
    </location>
</feature>
<keyword evidence="3" id="KW-1185">Reference proteome</keyword>
<comment type="caution">
    <text evidence="2">The sequence shown here is derived from an EMBL/GenBank/DDBJ whole genome shotgun (WGS) entry which is preliminary data.</text>
</comment>
<proteinExistence type="predicted"/>
<dbReference type="EMBL" id="JACGCI010000208">
    <property type="protein sequence ID" value="KAF6742008.1"/>
    <property type="molecule type" value="Genomic_DNA"/>
</dbReference>
<dbReference type="AlphaFoldDB" id="A0A8H6LSE3"/>
<feature type="region of interest" description="Disordered" evidence="1">
    <location>
        <begin position="88"/>
        <end position="186"/>
    </location>
</feature>
<feature type="compositionally biased region" description="Low complexity" evidence="1">
    <location>
        <begin position="149"/>
        <end position="159"/>
    </location>
</feature>
<dbReference type="Proteomes" id="UP000521943">
    <property type="component" value="Unassembled WGS sequence"/>
</dbReference>
<feature type="compositionally biased region" description="Pro residues" evidence="1">
    <location>
        <begin position="103"/>
        <end position="112"/>
    </location>
</feature>